<feature type="transmembrane region" description="Helical" evidence="7">
    <location>
        <begin position="148"/>
        <end position="165"/>
    </location>
</feature>
<evidence type="ECO:0000259" key="8">
    <source>
        <dbReference type="Pfam" id="PF00892"/>
    </source>
</evidence>
<keyword evidence="5 7" id="KW-0472">Membrane</keyword>
<keyword evidence="4 7" id="KW-1133">Transmembrane helix</keyword>
<proteinExistence type="inferred from homology"/>
<keyword evidence="10" id="KW-1185">Reference proteome</keyword>
<evidence type="ECO:0000256" key="5">
    <source>
        <dbReference type="ARBA" id="ARBA00023136"/>
    </source>
</evidence>
<sequence>MTPNARAAGLMTLSMALFAVEDAFLKQMTTLMPVAQLLAMLGLLGLAIFWTRLAWQGKRLWSPALRHPLVVTRNLGEVAGSVCFVTALAVGELASAAAILQALPLMIVLGAALFLGETVGWRRWLSVGVGFVGVLMILRPGTDAFQPAALWALASVVALTARDLATRRIAAEIPSDQLSASAYGAMVPVSLILLAVMPGGPVMPTPAGIGMILGAAIFGAAGYAALVASTRQGEASVIAPFRYTRLGFALIVAALVFGERPDAMTLAGAGLIALAGGYAMWREATRRRRTPCSLAKTPADSAVDSPIDSVVKPGES</sequence>
<feature type="transmembrane region" description="Helical" evidence="7">
    <location>
        <begin position="97"/>
        <end position="116"/>
    </location>
</feature>
<feature type="transmembrane region" description="Helical" evidence="7">
    <location>
        <begin position="33"/>
        <end position="53"/>
    </location>
</feature>
<dbReference type="RefSeq" id="WP_200685594.1">
    <property type="nucleotide sequence ID" value="NZ_JAEPRQ010000002.1"/>
</dbReference>
<reference evidence="9" key="1">
    <citation type="submission" date="2021-01" db="EMBL/GenBank/DDBJ databases">
        <title>Paracoccus amoyensis sp. nov., isolated from the surface seawater along the coast of Xiamen Island, China.</title>
        <authorList>
            <person name="Lyu L."/>
        </authorList>
    </citation>
    <scope>NUCLEOTIDE SEQUENCE</scope>
    <source>
        <strain evidence="9">MJ17</strain>
    </source>
</reference>
<feature type="transmembrane region" description="Helical" evidence="7">
    <location>
        <begin position="209"/>
        <end position="228"/>
    </location>
</feature>
<feature type="transmembrane region" description="Helical" evidence="7">
    <location>
        <begin position="123"/>
        <end position="142"/>
    </location>
</feature>
<dbReference type="Proteomes" id="UP000640485">
    <property type="component" value="Unassembled WGS sequence"/>
</dbReference>
<dbReference type="PANTHER" id="PTHR22911:SF6">
    <property type="entry name" value="SOLUTE CARRIER FAMILY 35 MEMBER G1"/>
    <property type="match status" value="1"/>
</dbReference>
<dbReference type="SUPFAM" id="SSF103481">
    <property type="entry name" value="Multidrug resistance efflux transporter EmrE"/>
    <property type="match status" value="2"/>
</dbReference>
<evidence type="ECO:0000256" key="4">
    <source>
        <dbReference type="ARBA" id="ARBA00022989"/>
    </source>
</evidence>
<feature type="transmembrane region" description="Helical" evidence="7">
    <location>
        <begin position="177"/>
        <end position="197"/>
    </location>
</feature>
<gene>
    <name evidence="9" type="ORF">JJJ17_09010</name>
</gene>
<evidence type="ECO:0000256" key="3">
    <source>
        <dbReference type="ARBA" id="ARBA00022692"/>
    </source>
</evidence>
<evidence type="ECO:0000313" key="10">
    <source>
        <dbReference type="Proteomes" id="UP000640485"/>
    </source>
</evidence>
<dbReference type="InterPro" id="IPR037185">
    <property type="entry name" value="EmrE-like"/>
</dbReference>
<dbReference type="PANTHER" id="PTHR22911">
    <property type="entry name" value="ACYL-MALONYL CONDENSING ENZYME-RELATED"/>
    <property type="match status" value="1"/>
</dbReference>
<evidence type="ECO:0000256" key="1">
    <source>
        <dbReference type="ARBA" id="ARBA00004141"/>
    </source>
</evidence>
<dbReference type="EMBL" id="JAEPRQ010000002">
    <property type="protein sequence ID" value="MBK4216063.1"/>
    <property type="molecule type" value="Genomic_DNA"/>
</dbReference>
<feature type="transmembrane region" description="Helical" evidence="7">
    <location>
        <begin position="240"/>
        <end position="257"/>
    </location>
</feature>
<protein>
    <submittedName>
        <fullName evidence="9">DMT family transporter</fullName>
    </submittedName>
</protein>
<comment type="caution">
    <text evidence="9">The sequence shown here is derived from an EMBL/GenBank/DDBJ whole genome shotgun (WGS) entry which is preliminary data.</text>
</comment>
<dbReference type="InterPro" id="IPR000620">
    <property type="entry name" value="EamA_dom"/>
</dbReference>
<dbReference type="AlphaFoldDB" id="A0A934W085"/>
<feature type="domain" description="EamA" evidence="8">
    <location>
        <begin position="148"/>
        <end position="274"/>
    </location>
</feature>
<evidence type="ECO:0000256" key="7">
    <source>
        <dbReference type="SAM" id="Phobius"/>
    </source>
</evidence>
<feature type="region of interest" description="Disordered" evidence="6">
    <location>
        <begin position="291"/>
        <end position="316"/>
    </location>
</feature>
<evidence type="ECO:0000313" key="9">
    <source>
        <dbReference type="EMBL" id="MBK4216063.1"/>
    </source>
</evidence>
<accession>A0A934W085</accession>
<dbReference type="GO" id="GO:0016020">
    <property type="term" value="C:membrane"/>
    <property type="evidence" value="ECO:0007669"/>
    <property type="project" value="UniProtKB-SubCell"/>
</dbReference>
<feature type="domain" description="EamA" evidence="8">
    <location>
        <begin position="9"/>
        <end position="138"/>
    </location>
</feature>
<name>A0A934W085_9RHOB</name>
<comment type="similarity">
    <text evidence="2">Belongs to the drug/metabolite transporter (DMT) superfamily. 10 TMS drug/metabolite exporter (DME) (TC 2.A.7.3) family.</text>
</comment>
<evidence type="ECO:0000256" key="6">
    <source>
        <dbReference type="SAM" id="MobiDB-lite"/>
    </source>
</evidence>
<comment type="subcellular location">
    <subcellularLocation>
        <location evidence="1">Membrane</location>
        <topology evidence="1">Multi-pass membrane protein</topology>
    </subcellularLocation>
</comment>
<keyword evidence="3 7" id="KW-0812">Transmembrane</keyword>
<dbReference type="Pfam" id="PF00892">
    <property type="entry name" value="EamA"/>
    <property type="match status" value="2"/>
</dbReference>
<feature type="transmembrane region" description="Helical" evidence="7">
    <location>
        <begin position="263"/>
        <end position="281"/>
    </location>
</feature>
<organism evidence="9 10">
    <name type="scientific">Paracoccus caeni</name>
    <dbReference type="NCBI Taxonomy" id="657651"/>
    <lineage>
        <taxon>Bacteria</taxon>
        <taxon>Pseudomonadati</taxon>
        <taxon>Pseudomonadota</taxon>
        <taxon>Alphaproteobacteria</taxon>
        <taxon>Rhodobacterales</taxon>
        <taxon>Paracoccaceae</taxon>
        <taxon>Paracoccus</taxon>
    </lineage>
</organism>
<evidence type="ECO:0000256" key="2">
    <source>
        <dbReference type="ARBA" id="ARBA00009853"/>
    </source>
</evidence>